<reference evidence="3 4" key="1">
    <citation type="submission" date="2019-02" db="EMBL/GenBank/DDBJ databases">
        <title>Genome sequencing of the rare red list fungi Hericium alpestre (H. flagellum).</title>
        <authorList>
            <person name="Buettner E."/>
            <person name="Kellner H."/>
        </authorList>
    </citation>
    <scope>NUCLEOTIDE SEQUENCE [LARGE SCALE GENOMIC DNA]</scope>
    <source>
        <strain evidence="3 4">DSM 108284</strain>
    </source>
</reference>
<dbReference type="Gene3D" id="3.30.710.10">
    <property type="entry name" value="Potassium Channel Kv1.1, Chain A"/>
    <property type="match status" value="1"/>
</dbReference>
<sequence length="376" mass="42580">MPPEQPSIRLVEQVDMASQEQSFVTSTSSHGSMTDEDVESSQEDLVPNPRGAVWYEGGNVIVVSDEEKFRVHASILSRASPTLRNMVSSARKTKQGREGYSVIKFKRGNPAEVEHLLRAIYRPSYDFMSSLPGFISIYARLHLGRWYDVSGAQQQAINYLTSIYPADLYDLEGREKDCCLAESNGDSLVDAVLVAWLLFPESQQDVDLGDLLPRALYVFCQADSDTMLPALTKAKSIERGLALESGFNYDQENILYEWIRDQCFTSRTRLVKERHRMMSSVVSAQSPQCVVECPDRRARHIIKTGVLLDDCPAIPDLDWFQDLDKKCGLCAHCQMDVLKLVEQERLELWGRLPEIFDLDSRGMKYAVSCFIIKVLC</sequence>
<dbReference type="SUPFAM" id="SSF54695">
    <property type="entry name" value="POZ domain"/>
    <property type="match status" value="1"/>
</dbReference>
<dbReference type="EMBL" id="SFCI01000630">
    <property type="protein sequence ID" value="TFY78703.1"/>
    <property type="molecule type" value="Genomic_DNA"/>
</dbReference>
<organism evidence="3 4">
    <name type="scientific">Hericium alpestre</name>
    <dbReference type="NCBI Taxonomy" id="135208"/>
    <lineage>
        <taxon>Eukaryota</taxon>
        <taxon>Fungi</taxon>
        <taxon>Dikarya</taxon>
        <taxon>Basidiomycota</taxon>
        <taxon>Agaricomycotina</taxon>
        <taxon>Agaricomycetes</taxon>
        <taxon>Russulales</taxon>
        <taxon>Hericiaceae</taxon>
        <taxon>Hericium</taxon>
    </lineage>
</organism>
<dbReference type="CDD" id="cd18186">
    <property type="entry name" value="BTB_POZ_ZBTB_KLHL-like"/>
    <property type="match status" value="1"/>
</dbReference>
<dbReference type="PROSITE" id="PS50097">
    <property type="entry name" value="BTB"/>
    <property type="match status" value="1"/>
</dbReference>
<evidence type="ECO:0000313" key="4">
    <source>
        <dbReference type="Proteomes" id="UP000298061"/>
    </source>
</evidence>
<name>A0A4Y9ZXF4_9AGAM</name>
<keyword evidence="4" id="KW-1185">Reference proteome</keyword>
<evidence type="ECO:0000256" key="1">
    <source>
        <dbReference type="SAM" id="MobiDB-lite"/>
    </source>
</evidence>
<dbReference type="InterPro" id="IPR011333">
    <property type="entry name" value="SKP1/BTB/POZ_sf"/>
</dbReference>
<dbReference type="InterPro" id="IPR000210">
    <property type="entry name" value="BTB/POZ_dom"/>
</dbReference>
<feature type="region of interest" description="Disordered" evidence="1">
    <location>
        <begin position="16"/>
        <end position="46"/>
    </location>
</feature>
<feature type="domain" description="BTB" evidence="2">
    <location>
        <begin position="58"/>
        <end position="129"/>
    </location>
</feature>
<dbReference type="OrthoDB" id="3217871at2759"/>
<proteinExistence type="predicted"/>
<evidence type="ECO:0000259" key="2">
    <source>
        <dbReference type="PROSITE" id="PS50097"/>
    </source>
</evidence>
<evidence type="ECO:0000313" key="3">
    <source>
        <dbReference type="EMBL" id="TFY78703.1"/>
    </source>
</evidence>
<comment type="caution">
    <text evidence="3">The sequence shown here is derived from an EMBL/GenBank/DDBJ whole genome shotgun (WGS) entry which is preliminary data.</text>
</comment>
<feature type="compositionally biased region" description="Polar residues" evidence="1">
    <location>
        <begin position="16"/>
        <end position="32"/>
    </location>
</feature>
<gene>
    <name evidence="3" type="ORF">EWM64_g5308</name>
</gene>
<dbReference type="Proteomes" id="UP000298061">
    <property type="component" value="Unassembled WGS sequence"/>
</dbReference>
<dbReference type="AlphaFoldDB" id="A0A4Y9ZXF4"/>
<accession>A0A4Y9ZXF4</accession>
<protein>
    <recommendedName>
        <fullName evidence="2">BTB domain-containing protein</fullName>
    </recommendedName>
</protein>
<dbReference type="Pfam" id="PF00651">
    <property type="entry name" value="BTB"/>
    <property type="match status" value="1"/>
</dbReference>